<organism evidence="2">
    <name type="scientific">Anguilla anguilla</name>
    <name type="common">European freshwater eel</name>
    <name type="synonym">Muraena anguilla</name>
    <dbReference type="NCBI Taxonomy" id="7936"/>
    <lineage>
        <taxon>Eukaryota</taxon>
        <taxon>Metazoa</taxon>
        <taxon>Chordata</taxon>
        <taxon>Craniata</taxon>
        <taxon>Vertebrata</taxon>
        <taxon>Euteleostomi</taxon>
        <taxon>Actinopterygii</taxon>
        <taxon>Neopterygii</taxon>
        <taxon>Teleostei</taxon>
        <taxon>Anguilliformes</taxon>
        <taxon>Anguillidae</taxon>
        <taxon>Anguilla</taxon>
    </lineage>
</organism>
<reference evidence="2" key="2">
    <citation type="journal article" date="2015" name="Fish Shellfish Immunol.">
        <title>Early steps in the European eel (Anguilla anguilla)-Vibrio vulnificus interaction in the gills: Role of the RtxA13 toxin.</title>
        <authorList>
            <person name="Callol A."/>
            <person name="Pajuelo D."/>
            <person name="Ebbesson L."/>
            <person name="Teles M."/>
            <person name="MacKenzie S."/>
            <person name="Amaro C."/>
        </authorList>
    </citation>
    <scope>NUCLEOTIDE SEQUENCE</scope>
</reference>
<accession>A0A0E9SJK2</accession>
<evidence type="ECO:0000313" key="2">
    <source>
        <dbReference type="EMBL" id="JAH40835.1"/>
    </source>
</evidence>
<protein>
    <submittedName>
        <fullName evidence="2">Uncharacterized protein</fullName>
    </submittedName>
</protein>
<reference evidence="2" key="1">
    <citation type="submission" date="2014-11" db="EMBL/GenBank/DDBJ databases">
        <authorList>
            <person name="Amaro Gonzalez C."/>
        </authorList>
    </citation>
    <scope>NUCLEOTIDE SEQUENCE</scope>
</reference>
<keyword evidence="1" id="KW-0732">Signal</keyword>
<name>A0A0E9SJK2_ANGAN</name>
<dbReference type="EMBL" id="GBXM01067742">
    <property type="protein sequence ID" value="JAH40835.1"/>
    <property type="molecule type" value="Transcribed_RNA"/>
</dbReference>
<proteinExistence type="predicted"/>
<feature type="chain" id="PRO_5002432921" evidence="1">
    <location>
        <begin position="26"/>
        <end position="50"/>
    </location>
</feature>
<feature type="signal peptide" evidence="1">
    <location>
        <begin position="1"/>
        <end position="25"/>
    </location>
</feature>
<dbReference type="AlphaFoldDB" id="A0A0E9SJK2"/>
<evidence type="ECO:0000256" key="1">
    <source>
        <dbReference type="SAM" id="SignalP"/>
    </source>
</evidence>
<sequence>MQNMVSHKGRDLLFFSLYLLPLVNHLETTNDTAQLYSSLNARLKHCSCCN</sequence>